<evidence type="ECO:0000256" key="1">
    <source>
        <dbReference type="SAM" id="MobiDB-lite"/>
    </source>
</evidence>
<accession>A0A383WK91</accession>
<organism evidence="3 4">
    <name type="scientific">Tetradesmus obliquus</name>
    <name type="common">Green alga</name>
    <name type="synonym">Acutodesmus obliquus</name>
    <dbReference type="NCBI Taxonomy" id="3088"/>
    <lineage>
        <taxon>Eukaryota</taxon>
        <taxon>Viridiplantae</taxon>
        <taxon>Chlorophyta</taxon>
        <taxon>core chlorophytes</taxon>
        <taxon>Chlorophyceae</taxon>
        <taxon>CS clade</taxon>
        <taxon>Sphaeropleales</taxon>
        <taxon>Scenedesmaceae</taxon>
        <taxon>Tetradesmus</taxon>
    </lineage>
</organism>
<evidence type="ECO:0000313" key="2">
    <source>
        <dbReference type="EMBL" id="SZX67482.1"/>
    </source>
</evidence>
<dbReference type="EMBL" id="FNXT01000801">
    <property type="protein sequence ID" value="SZX67482.1"/>
    <property type="molecule type" value="Genomic_DNA"/>
</dbReference>
<evidence type="ECO:0000313" key="4">
    <source>
        <dbReference type="Proteomes" id="UP000256970"/>
    </source>
</evidence>
<reference evidence="3 4" key="1">
    <citation type="submission" date="2016-10" db="EMBL/GenBank/DDBJ databases">
        <authorList>
            <person name="Cai Z."/>
        </authorList>
    </citation>
    <scope>NUCLEOTIDE SEQUENCE [LARGE SCALE GENOMIC DNA]</scope>
</reference>
<sequence length="343" mass="37117">MHSNGVSSNKQLEAQSASNSSEQEAAPQDLIAAVNSSRRFETQQQEGLQEQEGQAQQQLQPYELQMQEVEYAGHLVVLRAPALKLPAACTAAAVSLFTLRASVAPAGKLTAPDTFQPEGTAARAAHAAPKLPLSRTGTDNIYATPAAGGWPGSSIAVPPLPAALLPAVNTCSDLTQGQLDVLGAWYCLYCPQPEAQQAVALARRYDEKAGFEDNFVKVFGREQISVMFYLMRRATSGIRMAIEKIEVLPGSSSSSSKHGETYQLRIVGRHSFYFPPIIRGPVTSLLLPPALEAWATDVLTVRASDHTVLHHLQRVHNIPTMPWLLRSCLGVSSSLVMMHVLGW</sequence>
<feature type="compositionally biased region" description="Low complexity" evidence="1">
    <location>
        <begin position="42"/>
        <end position="56"/>
    </location>
</feature>
<feature type="compositionally biased region" description="Low complexity" evidence="1">
    <location>
        <begin position="11"/>
        <end position="28"/>
    </location>
</feature>
<name>A0A383WK91_TETOB</name>
<keyword evidence="4" id="KW-1185">Reference proteome</keyword>
<dbReference type="Proteomes" id="UP000256970">
    <property type="component" value="Unassembled WGS sequence"/>
</dbReference>
<feature type="compositionally biased region" description="Polar residues" evidence="1">
    <location>
        <begin position="1"/>
        <end position="10"/>
    </location>
</feature>
<proteinExistence type="predicted"/>
<feature type="region of interest" description="Disordered" evidence="1">
    <location>
        <begin position="1"/>
        <end position="56"/>
    </location>
</feature>
<dbReference type="AlphaFoldDB" id="A0A383WK91"/>
<evidence type="ECO:0000313" key="3">
    <source>
        <dbReference type="EMBL" id="SZX77880.1"/>
    </source>
</evidence>
<gene>
    <name evidence="3" type="ORF">BQ4739_LOCUS18215</name>
    <name evidence="2" type="ORF">BQ4739_LOCUS7872</name>
</gene>
<dbReference type="EMBL" id="FNXT01001297">
    <property type="protein sequence ID" value="SZX77880.1"/>
    <property type="molecule type" value="Genomic_DNA"/>
</dbReference>
<protein>
    <submittedName>
        <fullName evidence="3">Uncharacterized protein</fullName>
    </submittedName>
</protein>